<dbReference type="PROSITE" id="PS50104">
    <property type="entry name" value="TIR"/>
    <property type="match status" value="1"/>
</dbReference>
<proteinExistence type="predicted"/>
<protein>
    <submittedName>
        <fullName evidence="5">Myeloid differentiation primary response protein MyD88</fullName>
    </submittedName>
</protein>
<name>A0A9W9YYZ0_9CNID</name>
<dbReference type="AlphaFoldDB" id="A0A9W9YYZ0"/>
<gene>
    <name evidence="5" type="primary">MYD88_5</name>
    <name evidence="5" type="ORF">OS493_026959</name>
</gene>
<organism evidence="5 6">
    <name type="scientific">Desmophyllum pertusum</name>
    <dbReference type="NCBI Taxonomy" id="174260"/>
    <lineage>
        <taxon>Eukaryota</taxon>
        <taxon>Metazoa</taxon>
        <taxon>Cnidaria</taxon>
        <taxon>Anthozoa</taxon>
        <taxon>Hexacorallia</taxon>
        <taxon>Scleractinia</taxon>
        <taxon>Caryophylliina</taxon>
        <taxon>Caryophylliidae</taxon>
        <taxon>Desmophyllum</taxon>
    </lineage>
</organism>
<evidence type="ECO:0000313" key="6">
    <source>
        <dbReference type="Proteomes" id="UP001163046"/>
    </source>
</evidence>
<dbReference type="InterPro" id="IPR000157">
    <property type="entry name" value="TIR_dom"/>
</dbReference>
<sequence length="238" mass="27581">MAHDEDITSADNEKLVKDMPKDAHTMLIKHLQPKNIFGRNYKLFADKLGYSYQDIQYLESKDKPVQQIIEEKGDRTIAEWISLLKDMERKDVAEDLEKFIEKTPTPRQLKLRKSYVKRIRNRRPVGNLTMHLFALAMKIESGSVFETTAVAIEKTCKKFVVILSSNFDHSEGAHYESQIATGLSPGAKEKRLIPVLIEEAYRSKIPRTISHITYLDYLRQDEKHFWDLLAQSLGWSAK</sequence>
<accession>A0A9W9YYZ0</accession>
<keyword evidence="2" id="KW-0963">Cytoplasm</keyword>
<evidence type="ECO:0000313" key="5">
    <source>
        <dbReference type="EMBL" id="KAJ7371314.1"/>
    </source>
</evidence>
<dbReference type="GO" id="GO:0043123">
    <property type="term" value="P:positive regulation of canonical NF-kappaB signal transduction"/>
    <property type="evidence" value="ECO:0007669"/>
    <property type="project" value="InterPro"/>
</dbReference>
<dbReference type="PANTHER" id="PTHR15079:SF3">
    <property type="entry name" value="MYELOID DIFFERENTIATION PRIMARY RESPONSE PROTEIN MYD88"/>
    <property type="match status" value="1"/>
</dbReference>
<dbReference type="Gene3D" id="1.10.533.10">
    <property type="entry name" value="Death Domain, Fas"/>
    <property type="match status" value="1"/>
</dbReference>
<dbReference type="GO" id="GO:0002755">
    <property type="term" value="P:MyD88-dependent toll-like receptor signaling pathway"/>
    <property type="evidence" value="ECO:0007669"/>
    <property type="project" value="InterPro"/>
</dbReference>
<evidence type="ECO:0000259" key="4">
    <source>
        <dbReference type="PROSITE" id="PS50104"/>
    </source>
</evidence>
<comment type="subcellular location">
    <subcellularLocation>
        <location evidence="1">Cytoplasm</location>
    </subcellularLocation>
</comment>
<dbReference type="EMBL" id="MU826849">
    <property type="protein sequence ID" value="KAJ7371314.1"/>
    <property type="molecule type" value="Genomic_DNA"/>
</dbReference>
<dbReference type="Pfam" id="PF13676">
    <property type="entry name" value="TIR_2"/>
    <property type="match status" value="1"/>
</dbReference>
<dbReference type="InterPro" id="IPR011029">
    <property type="entry name" value="DEATH-like_dom_sf"/>
</dbReference>
<dbReference type="Proteomes" id="UP001163046">
    <property type="component" value="Unassembled WGS sequence"/>
</dbReference>
<dbReference type="GO" id="GO:0005737">
    <property type="term" value="C:cytoplasm"/>
    <property type="evidence" value="ECO:0007669"/>
    <property type="project" value="UniProtKB-SubCell"/>
</dbReference>
<dbReference type="OrthoDB" id="6160824at2759"/>
<dbReference type="Gene3D" id="3.40.50.10140">
    <property type="entry name" value="Toll/interleukin-1 receptor homology (TIR) domain"/>
    <property type="match status" value="1"/>
</dbReference>
<dbReference type="InterPro" id="IPR000488">
    <property type="entry name" value="Death_dom"/>
</dbReference>
<dbReference type="GO" id="GO:0070976">
    <property type="term" value="F:TIR domain binding"/>
    <property type="evidence" value="ECO:0007669"/>
    <property type="project" value="InterPro"/>
</dbReference>
<reference evidence="5" key="1">
    <citation type="submission" date="2023-01" db="EMBL/GenBank/DDBJ databases">
        <title>Genome assembly of the deep-sea coral Lophelia pertusa.</title>
        <authorList>
            <person name="Herrera S."/>
            <person name="Cordes E."/>
        </authorList>
    </citation>
    <scope>NUCLEOTIDE SEQUENCE</scope>
    <source>
        <strain evidence="5">USNM1676648</strain>
        <tissue evidence="5">Polyp</tissue>
    </source>
</reference>
<dbReference type="PANTHER" id="PTHR15079">
    <property type="entry name" value="MYD88"/>
    <property type="match status" value="1"/>
</dbReference>
<dbReference type="SUPFAM" id="SSF47986">
    <property type="entry name" value="DEATH domain"/>
    <property type="match status" value="1"/>
</dbReference>
<comment type="caution">
    <text evidence="5">The sequence shown here is derived from an EMBL/GenBank/DDBJ whole genome shotgun (WGS) entry which is preliminary data.</text>
</comment>
<dbReference type="SUPFAM" id="SSF52200">
    <property type="entry name" value="Toll/Interleukin receptor TIR domain"/>
    <property type="match status" value="1"/>
</dbReference>
<evidence type="ECO:0000256" key="1">
    <source>
        <dbReference type="ARBA" id="ARBA00004496"/>
    </source>
</evidence>
<dbReference type="Pfam" id="PF00531">
    <property type="entry name" value="Death"/>
    <property type="match status" value="1"/>
</dbReference>
<dbReference type="InterPro" id="IPR017281">
    <property type="entry name" value="Myelin_different_resp_MyD88"/>
</dbReference>
<evidence type="ECO:0000256" key="3">
    <source>
        <dbReference type="ARBA" id="ARBA00023198"/>
    </source>
</evidence>
<keyword evidence="6" id="KW-1185">Reference proteome</keyword>
<keyword evidence="3" id="KW-0395">Inflammatory response</keyword>
<evidence type="ECO:0000256" key="2">
    <source>
        <dbReference type="ARBA" id="ARBA00022490"/>
    </source>
</evidence>
<dbReference type="InterPro" id="IPR035897">
    <property type="entry name" value="Toll_tir_struct_dom_sf"/>
</dbReference>
<feature type="domain" description="TIR" evidence="4">
    <location>
        <begin position="94"/>
        <end position="233"/>
    </location>
</feature>